<dbReference type="Pfam" id="PF12840">
    <property type="entry name" value="HTH_20"/>
    <property type="match status" value="1"/>
</dbReference>
<dbReference type="InterPro" id="IPR036388">
    <property type="entry name" value="WH-like_DNA-bd_sf"/>
</dbReference>
<organism evidence="5 6">
    <name type="scientific">Paenibacillus flagellatus</name>
    <dbReference type="NCBI Taxonomy" id="2211139"/>
    <lineage>
        <taxon>Bacteria</taxon>
        <taxon>Bacillati</taxon>
        <taxon>Bacillota</taxon>
        <taxon>Bacilli</taxon>
        <taxon>Bacillales</taxon>
        <taxon>Paenibacillaceae</taxon>
        <taxon>Paenibacillus</taxon>
    </lineage>
</organism>
<reference evidence="5 6" key="1">
    <citation type="submission" date="2018-05" db="EMBL/GenBank/DDBJ databases">
        <title>Paenibacillus flagellatus sp. nov., isolated from selenium mineral soil.</title>
        <authorList>
            <person name="Dai X."/>
        </authorList>
    </citation>
    <scope>NUCLEOTIDE SEQUENCE [LARGE SCALE GENOMIC DNA]</scope>
    <source>
        <strain evidence="5 6">DXL2</strain>
    </source>
</reference>
<name>A0A2V5KRB3_9BACL</name>
<dbReference type="SUPFAM" id="SSF46785">
    <property type="entry name" value="Winged helix' DNA-binding domain"/>
    <property type="match status" value="1"/>
</dbReference>
<sequence length="312" mass="34983">MSRVLKLSIDEFLEIAKALANESRLEIFKQIQKTDMNVNEIADRFGLPSSTATVNVKKLEEAGLIKTELLPGARGFQKVCSALYDQLAVDLKSPEEPAVQESARYVHMPVGLYSDCDVRPTCGVLSDEGIVGYLDDPRSFYEPDKVRAQLLWFRQGYVQYQIPNKVPYDARLTGLELSVEICSEAPHHNPNWPSDITVWINGTEIGTFMSPGDFGGERGLLTPAWWDKINTQYGQLKRWRIDETGSYIDGRQVSDVTVDRLNIGDAPAFQLRIGVKPDAANVGGLNLFGAKFGNYEQDLIVRFDYKPLRSSE</sequence>
<dbReference type="PANTHER" id="PTHR43132:SF2">
    <property type="entry name" value="ARSENICAL RESISTANCE OPERON REPRESSOR ARSR-RELATED"/>
    <property type="match status" value="1"/>
</dbReference>
<dbReference type="AlphaFoldDB" id="A0A2V5KRB3"/>
<dbReference type="OrthoDB" id="9781958at2"/>
<feature type="domain" description="HTH arsR-type" evidence="4">
    <location>
        <begin position="14"/>
        <end position="84"/>
    </location>
</feature>
<dbReference type="GO" id="GO:0003700">
    <property type="term" value="F:DNA-binding transcription factor activity"/>
    <property type="evidence" value="ECO:0007669"/>
    <property type="project" value="InterPro"/>
</dbReference>
<evidence type="ECO:0000256" key="3">
    <source>
        <dbReference type="ARBA" id="ARBA00023163"/>
    </source>
</evidence>
<keyword evidence="2" id="KW-0238">DNA-binding</keyword>
<dbReference type="GO" id="GO:0003677">
    <property type="term" value="F:DNA binding"/>
    <property type="evidence" value="ECO:0007669"/>
    <property type="project" value="UniProtKB-KW"/>
</dbReference>
<proteinExistence type="predicted"/>
<dbReference type="InterPro" id="IPR036390">
    <property type="entry name" value="WH_DNA-bd_sf"/>
</dbReference>
<comment type="caution">
    <text evidence="5">The sequence shown here is derived from an EMBL/GenBank/DDBJ whole genome shotgun (WGS) entry which is preliminary data.</text>
</comment>
<dbReference type="RefSeq" id="WP_110840951.1">
    <property type="nucleotide sequence ID" value="NZ_QJVJ01000006.1"/>
</dbReference>
<dbReference type="CDD" id="cd00090">
    <property type="entry name" value="HTH_ARSR"/>
    <property type="match status" value="1"/>
</dbReference>
<dbReference type="Proteomes" id="UP000247476">
    <property type="component" value="Unassembled WGS sequence"/>
</dbReference>
<accession>A0A2V5KRB3</accession>
<keyword evidence="6" id="KW-1185">Reference proteome</keyword>
<evidence type="ECO:0000259" key="4">
    <source>
        <dbReference type="SMART" id="SM00418"/>
    </source>
</evidence>
<dbReference type="SMART" id="SM00418">
    <property type="entry name" value="HTH_ARSR"/>
    <property type="match status" value="1"/>
</dbReference>
<evidence type="ECO:0000256" key="2">
    <source>
        <dbReference type="ARBA" id="ARBA00023125"/>
    </source>
</evidence>
<dbReference type="InterPro" id="IPR001845">
    <property type="entry name" value="HTH_ArsR_DNA-bd_dom"/>
</dbReference>
<keyword evidence="3" id="KW-0804">Transcription</keyword>
<protein>
    <submittedName>
        <fullName evidence="5">ArsR family transcriptional regulator</fullName>
    </submittedName>
</protein>
<keyword evidence="1" id="KW-0805">Transcription regulation</keyword>
<evidence type="ECO:0000256" key="1">
    <source>
        <dbReference type="ARBA" id="ARBA00023015"/>
    </source>
</evidence>
<evidence type="ECO:0000313" key="6">
    <source>
        <dbReference type="Proteomes" id="UP000247476"/>
    </source>
</evidence>
<dbReference type="InterPro" id="IPR011991">
    <property type="entry name" value="ArsR-like_HTH"/>
</dbReference>
<dbReference type="PANTHER" id="PTHR43132">
    <property type="entry name" value="ARSENICAL RESISTANCE OPERON REPRESSOR ARSR-RELATED"/>
    <property type="match status" value="1"/>
</dbReference>
<dbReference type="EMBL" id="QJVJ01000006">
    <property type="protein sequence ID" value="PYI53967.1"/>
    <property type="molecule type" value="Genomic_DNA"/>
</dbReference>
<gene>
    <name evidence="5" type="ORF">DLM86_15555</name>
</gene>
<evidence type="ECO:0000313" key="5">
    <source>
        <dbReference type="EMBL" id="PYI53967.1"/>
    </source>
</evidence>
<dbReference type="InterPro" id="IPR051011">
    <property type="entry name" value="Metal_resp_trans_reg"/>
</dbReference>
<dbReference type="Gene3D" id="1.10.10.10">
    <property type="entry name" value="Winged helix-like DNA-binding domain superfamily/Winged helix DNA-binding domain"/>
    <property type="match status" value="1"/>
</dbReference>